<proteinExistence type="predicted"/>
<organism evidence="1 2">
    <name type="scientific">Clostridium beijerinckii</name>
    <name type="common">Clostridium MP</name>
    <dbReference type="NCBI Taxonomy" id="1520"/>
    <lineage>
        <taxon>Bacteria</taxon>
        <taxon>Bacillati</taxon>
        <taxon>Bacillota</taxon>
        <taxon>Clostridia</taxon>
        <taxon>Eubacteriales</taxon>
        <taxon>Clostridiaceae</taxon>
        <taxon>Clostridium</taxon>
    </lineage>
</organism>
<comment type="caution">
    <text evidence="1">The sequence shown here is derived from an EMBL/GenBank/DDBJ whole genome shotgun (WGS) entry which is preliminary data.</text>
</comment>
<dbReference type="EMBL" id="JABSWW010000001">
    <property type="protein sequence ID" value="NRT86676.1"/>
    <property type="molecule type" value="Genomic_DNA"/>
</dbReference>
<evidence type="ECO:0000313" key="1">
    <source>
        <dbReference type="EMBL" id="NRT86676.1"/>
    </source>
</evidence>
<evidence type="ECO:0000313" key="2">
    <source>
        <dbReference type="Proteomes" id="UP001193748"/>
    </source>
</evidence>
<name>A0AAX0AUZ2_CLOBE</name>
<protein>
    <submittedName>
        <fullName evidence="1">Uncharacterized protein</fullName>
    </submittedName>
</protein>
<reference evidence="1" key="1">
    <citation type="submission" date="2020-05" db="EMBL/GenBank/DDBJ databases">
        <authorList>
            <person name="Brown S."/>
            <person name="Huntemann M."/>
            <person name="Clum A."/>
            <person name="Spunde A."/>
            <person name="Palaniappan K."/>
            <person name="Ritter S."/>
            <person name="Mikhailova N."/>
            <person name="Chen I.-M."/>
            <person name="Stamatis D."/>
            <person name="Reddy T."/>
            <person name="O'Malley R."/>
            <person name="Daum C."/>
            <person name="Shapiro N."/>
            <person name="Ivanova N."/>
            <person name="Kyrpides N."/>
            <person name="Woyke T."/>
        </authorList>
    </citation>
    <scope>NUCLEOTIDE SEQUENCE</scope>
    <source>
        <strain evidence="1">DJ080</strain>
    </source>
</reference>
<gene>
    <name evidence="1" type="ORF">B0H41_000355</name>
</gene>
<dbReference type="Proteomes" id="UP001193748">
    <property type="component" value="Unassembled WGS sequence"/>
</dbReference>
<dbReference type="AlphaFoldDB" id="A0AAX0AUZ2"/>
<reference evidence="1" key="2">
    <citation type="journal article" date="2022" name="Nat. Biotechnol.">
        <title>Carbon-negative production of acetone and isopropanol by gas fermentation at industrial pilot scale.</title>
        <authorList>
            <person name="Liew F.E."/>
            <person name="Nogle R."/>
            <person name="Abdalla T."/>
            <person name="Rasor B.J."/>
            <person name="Canter C."/>
            <person name="Jensen R.O."/>
            <person name="Wang L."/>
            <person name="Strutz J."/>
            <person name="Chirania P."/>
            <person name="De Tissera S."/>
            <person name="Mueller A.P."/>
            <person name="Ruan Z."/>
            <person name="Gao A."/>
            <person name="Tran L."/>
            <person name="Engle N.L."/>
            <person name="Bromley J.C."/>
            <person name="Daniell J."/>
            <person name="Conrado R."/>
            <person name="Tschaplinski T.J."/>
            <person name="Giannone R.J."/>
            <person name="Hettich R.L."/>
            <person name="Karim A.S."/>
            <person name="Simpson S.D."/>
            <person name="Brown S.D."/>
            <person name="Leang C."/>
            <person name="Jewett M.C."/>
            <person name="Kopke M."/>
        </authorList>
    </citation>
    <scope>NUCLEOTIDE SEQUENCE</scope>
    <source>
        <strain evidence="1">DJ080</strain>
    </source>
</reference>
<sequence length="41" mass="4848">MLQIFDTDKEIIKAKNFIVQSNVAHSYCKVRDLKNKKSMYV</sequence>
<accession>A0AAX0AUZ2</accession>